<organism evidence="1 2">
    <name type="scientific">Paraglomus brasilianum</name>
    <dbReference type="NCBI Taxonomy" id="144538"/>
    <lineage>
        <taxon>Eukaryota</taxon>
        <taxon>Fungi</taxon>
        <taxon>Fungi incertae sedis</taxon>
        <taxon>Mucoromycota</taxon>
        <taxon>Glomeromycotina</taxon>
        <taxon>Glomeromycetes</taxon>
        <taxon>Paraglomerales</taxon>
        <taxon>Paraglomeraceae</taxon>
        <taxon>Paraglomus</taxon>
    </lineage>
</organism>
<evidence type="ECO:0000313" key="2">
    <source>
        <dbReference type="Proteomes" id="UP000789739"/>
    </source>
</evidence>
<dbReference type="Proteomes" id="UP000789739">
    <property type="component" value="Unassembled WGS sequence"/>
</dbReference>
<proteinExistence type="predicted"/>
<keyword evidence="2" id="KW-1185">Reference proteome</keyword>
<sequence>MSGISKTHAKHIVPVIASIVSTCVEFEWKNNIKRKIFDIEMLPSYFRDSSSSKNVLDRLPHPTSSTITTKCLISPSSSMMSKQQSDEEFQKSSETNVYQEEVNISWIYPRTKEKRRWRSDFFIIYLLHDDTSNEDGTAWGSANLRGGNFKRQRLNGEKDCDLDLAMNTYKI</sequence>
<dbReference type="AlphaFoldDB" id="A0A9N9B8S7"/>
<reference evidence="1" key="1">
    <citation type="submission" date="2021-06" db="EMBL/GenBank/DDBJ databases">
        <authorList>
            <person name="Kallberg Y."/>
            <person name="Tangrot J."/>
            <person name="Rosling A."/>
        </authorList>
    </citation>
    <scope>NUCLEOTIDE SEQUENCE</scope>
    <source>
        <strain evidence="1">BR232B</strain>
    </source>
</reference>
<evidence type="ECO:0000313" key="1">
    <source>
        <dbReference type="EMBL" id="CAG8557360.1"/>
    </source>
</evidence>
<gene>
    <name evidence="1" type="ORF">PBRASI_LOCUS5408</name>
</gene>
<dbReference type="EMBL" id="CAJVPI010000629">
    <property type="protein sequence ID" value="CAG8557360.1"/>
    <property type="molecule type" value="Genomic_DNA"/>
</dbReference>
<accession>A0A9N9B8S7</accession>
<name>A0A9N9B8S7_9GLOM</name>
<protein>
    <submittedName>
        <fullName evidence="1">8683_t:CDS:1</fullName>
    </submittedName>
</protein>
<comment type="caution">
    <text evidence="1">The sequence shown here is derived from an EMBL/GenBank/DDBJ whole genome shotgun (WGS) entry which is preliminary data.</text>
</comment>